<evidence type="ECO:0000313" key="2">
    <source>
        <dbReference type="Proteomes" id="UP000274822"/>
    </source>
</evidence>
<comment type="caution">
    <text evidence="1">The sequence shown here is derived from an EMBL/GenBank/DDBJ whole genome shotgun (WGS) entry which is preliminary data.</text>
</comment>
<dbReference type="InterPro" id="IPR032675">
    <property type="entry name" value="LRR_dom_sf"/>
</dbReference>
<dbReference type="SUPFAM" id="SSF81383">
    <property type="entry name" value="F-box domain"/>
    <property type="match status" value="1"/>
</dbReference>
<accession>A0A433QL36</accession>
<proteinExistence type="predicted"/>
<dbReference type="GO" id="GO:0019005">
    <property type="term" value="C:SCF ubiquitin ligase complex"/>
    <property type="evidence" value="ECO:0007669"/>
    <property type="project" value="TreeGrafter"/>
</dbReference>
<sequence>MGVGQFDSATERTINFLDGVGATPRLRLCHHPSMLNLDPNTLRKIFLYLIPTKPYPTNEVPFDLFACALVCSSWHRVAYPLLDDIIEYENFRELFYNNPYGSEERARLAEIFAESRRSGLYYHRVIERVFISTNYLDDRRTVRALAAIVKLIPPNLSRLSFDLQLTTPATTALLNTLLISLTQPINQNLTHLHFDGDAGGPKNHRHLAQLISALSPYLHSIKFSNYTIELATINALSSCLHLRELDLDHVEDAHQLPHTPPWPELRIFRYAQTQRAGPNRTVVSLGRSCPQLESFTFEADSTTILPAINDVSLAALLAGALRLKRVRLARVGYVDYNFLADILIPKGSQLEHIDLEGCIGIDSFVTPCGEQRLWPTLRSLSLDGCRRVGPGCVRKIVAACPGIELLTLPEHLVDVDQREMGMCEFLKLNKVWRRVGRTGAMQSEVEPPQQMAGEQRRGVKGVWAKVKRMLN</sequence>
<dbReference type="PANTHER" id="PTHR13318">
    <property type="entry name" value="PARTNER OF PAIRED, ISOFORM B-RELATED"/>
    <property type="match status" value="1"/>
</dbReference>
<dbReference type="GO" id="GO:0031146">
    <property type="term" value="P:SCF-dependent proteasomal ubiquitin-dependent protein catabolic process"/>
    <property type="evidence" value="ECO:0007669"/>
    <property type="project" value="TreeGrafter"/>
</dbReference>
<evidence type="ECO:0000313" key="1">
    <source>
        <dbReference type="EMBL" id="RUS30485.1"/>
    </source>
</evidence>
<evidence type="ECO:0008006" key="3">
    <source>
        <dbReference type="Google" id="ProtNLM"/>
    </source>
</evidence>
<dbReference type="PANTHER" id="PTHR13318:SF190">
    <property type="entry name" value="PARTNER OF PAIRED, ISOFORM B"/>
    <property type="match status" value="1"/>
</dbReference>
<name>A0A433QL36_9FUNG</name>
<dbReference type="Proteomes" id="UP000274822">
    <property type="component" value="Unassembled WGS sequence"/>
</dbReference>
<dbReference type="InterPro" id="IPR036047">
    <property type="entry name" value="F-box-like_dom_sf"/>
</dbReference>
<keyword evidence="2" id="KW-1185">Reference proteome</keyword>
<dbReference type="EMBL" id="RBNJ01003815">
    <property type="protein sequence ID" value="RUS30485.1"/>
    <property type="molecule type" value="Genomic_DNA"/>
</dbReference>
<dbReference type="Gene3D" id="3.80.10.10">
    <property type="entry name" value="Ribonuclease Inhibitor"/>
    <property type="match status" value="1"/>
</dbReference>
<organism evidence="1 2">
    <name type="scientific">Jimgerdemannia flammicorona</name>
    <dbReference type="NCBI Taxonomy" id="994334"/>
    <lineage>
        <taxon>Eukaryota</taxon>
        <taxon>Fungi</taxon>
        <taxon>Fungi incertae sedis</taxon>
        <taxon>Mucoromycota</taxon>
        <taxon>Mucoromycotina</taxon>
        <taxon>Endogonomycetes</taxon>
        <taxon>Endogonales</taxon>
        <taxon>Endogonaceae</taxon>
        <taxon>Jimgerdemannia</taxon>
    </lineage>
</organism>
<gene>
    <name evidence="1" type="ORF">BC938DRAFT_479329</name>
</gene>
<reference evidence="1 2" key="1">
    <citation type="journal article" date="2018" name="New Phytol.">
        <title>Phylogenomics of Endogonaceae and evolution of mycorrhizas within Mucoromycota.</title>
        <authorList>
            <person name="Chang Y."/>
            <person name="Desiro A."/>
            <person name="Na H."/>
            <person name="Sandor L."/>
            <person name="Lipzen A."/>
            <person name="Clum A."/>
            <person name="Barry K."/>
            <person name="Grigoriev I.V."/>
            <person name="Martin F.M."/>
            <person name="Stajich J.E."/>
            <person name="Smith M.E."/>
            <person name="Bonito G."/>
            <person name="Spatafora J.W."/>
        </authorList>
    </citation>
    <scope>NUCLEOTIDE SEQUENCE [LARGE SCALE GENOMIC DNA]</scope>
    <source>
        <strain evidence="1 2">AD002</strain>
    </source>
</reference>
<dbReference type="SUPFAM" id="SSF52047">
    <property type="entry name" value="RNI-like"/>
    <property type="match status" value="1"/>
</dbReference>
<protein>
    <recommendedName>
        <fullName evidence="3">F-box domain-containing protein</fullName>
    </recommendedName>
</protein>
<dbReference type="AlphaFoldDB" id="A0A433QL36"/>